<keyword evidence="1" id="KW-0812">Transmembrane</keyword>
<reference evidence="2" key="1">
    <citation type="submission" date="2021-11" db="EMBL/GenBank/DDBJ databases">
        <title>Vibrio ZSDE26 sp. nov. and Vibrio ZSDZ34 sp. nov., isolated from coastal seawater in Qingdao.</title>
        <authorList>
            <person name="Zhang P."/>
        </authorList>
    </citation>
    <scope>NUCLEOTIDE SEQUENCE</scope>
    <source>
        <strain evidence="2">ZSDZ34</strain>
    </source>
</reference>
<gene>
    <name evidence="2" type="ORF">LNL84_00365</name>
</gene>
<keyword evidence="3" id="KW-1185">Reference proteome</keyword>
<evidence type="ECO:0000313" key="2">
    <source>
        <dbReference type="EMBL" id="MCJ2375283.1"/>
    </source>
</evidence>
<name>A0A9X2AX52_9VIBR</name>
<organism evidence="2 3">
    <name type="scientific">Vibrio gelatinilyticus</name>
    <dbReference type="NCBI Taxonomy" id="2893468"/>
    <lineage>
        <taxon>Bacteria</taxon>
        <taxon>Pseudomonadati</taxon>
        <taxon>Pseudomonadota</taxon>
        <taxon>Gammaproteobacteria</taxon>
        <taxon>Vibrionales</taxon>
        <taxon>Vibrionaceae</taxon>
        <taxon>Vibrio</taxon>
    </lineage>
</organism>
<dbReference type="EMBL" id="JAJNNZ010000001">
    <property type="protein sequence ID" value="MCJ2375283.1"/>
    <property type="molecule type" value="Genomic_DNA"/>
</dbReference>
<sequence length="124" mass="14796">MLLYNVMPAMFAGFVGWVIAPLIPIWHVRARRLVFRPRLRRFLRHWRKYGYRSSALLAPVLIGIPLYTLICQRLKQSHLPMFSWLLVSVLLWSSLSYFCFWLLDLSEYVSLIHSMLTNDFVEQH</sequence>
<evidence type="ECO:0000256" key="1">
    <source>
        <dbReference type="SAM" id="Phobius"/>
    </source>
</evidence>
<feature type="transmembrane region" description="Helical" evidence="1">
    <location>
        <begin position="6"/>
        <end position="28"/>
    </location>
</feature>
<keyword evidence="1" id="KW-1133">Transmembrane helix</keyword>
<evidence type="ECO:0000313" key="3">
    <source>
        <dbReference type="Proteomes" id="UP001139488"/>
    </source>
</evidence>
<protein>
    <submittedName>
        <fullName evidence="2">Uncharacterized protein</fullName>
    </submittedName>
</protein>
<accession>A0A9X2AX52</accession>
<comment type="caution">
    <text evidence="2">The sequence shown here is derived from an EMBL/GenBank/DDBJ whole genome shotgun (WGS) entry which is preliminary data.</text>
</comment>
<proteinExistence type="predicted"/>
<dbReference type="AlphaFoldDB" id="A0A9X2AX52"/>
<keyword evidence="1" id="KW-0472">Membrane</keyword>
<dbReference type="Proteomes" id="UP001139488">
    <property type="component" value="Unassembled WGS sequence"/>
</dbReference>
<feature type="transmembrane region" description="Helical" evidence="1">
    <location>
        <begin position="49"/>
        <end position="70"/>
    </location>
</feature>
<feature type="transmembrane region" description="Helical" evidence="1">
    <location>
        <begin position="82"/>
        <end position="103"/>
    </location>
</feature>
<dbReference type="RefSeq" id="WP_244354120.1">
    <property type="nucleotide sequence ID" value="NZ_JAJNNZ010000001.1"/>
</dbReference>